<dbReference type="PRINTS" id="PR00080">
    <property type="entry name" value="SDRFAMILY"/>
</dbReference>
<organism evidence="8 9">
    <name type="scientific">Nocardia seriolae</name>
    <dbReference type="NCBI Taxonomy" id="37332"/>
    <lineage>
        <taxon>Bacteria</taxon>
        <taxon>Bacillati</taxon>
        <taxon>Actinomycetota</taxon>
        <taxon>Actinomycetes</taxon>
        <taxon>Mycobacteriales</taxon>
        <taxon>Nocardiaceae</taxon>
        <taxon>Nocardia</taxon>
    </lineage>
</organism>
<dbReference type="PANTHER" id="PTHR42879:SF2">
    <property type="entry name" value="3-OXOACYL-[ACYL-CARRIER-PROTEIN] REDUCTASE FABG"/>
    <property type="match status" value="1"/>
</dbReference>
<keyword evidence="3" id="KW-0134">Cell wall</keyword>
<dbReference type="Pfam" id="PF13561">
    <property type="entry name" value="adh_short_C2"/>
    <property type="match status" value="1"/>
</dbReference>
<evidence type="ECO:0000256" key="6">
    <source>
        <dbReference type="ARBA" id="ARBA00047400"/>
    </source>
</evidence>
<dbReference type="Gene3D" id="3.40.50.720">
    <property type="entry name" value="NAD(P)-binding Rossmann-like Domain"/>
    <property type="match status" value="1"/>
</dbReference>
<dbReference type="SMART" id="SM00822">
    <property type="entry name" value="PKS_KR"/>
    <property type="match status" value="1"/>
</dbReference>
<dbReference type="PRINTS" id="PR00081">
    <property type="entry name" value="GDHRDH"/>
</dbReference>
<keyword evidence="3" id="KW-0964">Secreted</keyword>
<evidence type="ECO:0000313" key="8">
    <source>
        <dbReference type="EMBL" id="GAP32247.1"/>
    </source>
</evidence>
<keyword evidence="9" id="KW-1185">Reference proteome</keyword>
<dbReference type="PANTHER" id="PTHR42879">
    <property type="entry name" value="3-OXOACYL-(ACYL-CARRIER-PROTEIN) REDUCTASE"/>
    <property type="match status" value="1"/>
</dbReference>
<evidence type="ECO:0000256" key="2">
    <source>
        <dbReference type="ARBA" id="ARBA00006484"/>
    </source>
</evidence>
<dbReference type="InterPro" id="IPR002347">
    <property type="entry name" value="SDR_fam"/>
</dbReference>
<dbReference type="GO" id="GO:0004316">
    <property type="term" value="F:3-oxoacyl-[acyl-carrier-protein] reductase (NADPH) activity"/>
    <property type="evidence" value="ECO:0007669"/>
    <property type="project" value="UniProtKB-EC"/>
</dbReference>
<protein>
    <recommendedName>
        <fullName evidence="5">3-oxoacyl-[acyl-carrier-protein] reductase MabA</fullName>
    </recommendedName>
</protein>
<dbReference type="InterPro" id="IPR050259">
    <property type="entry name" value="SDR"/>
</dbReference>
<dbReference type="InterPro" id="IPR036291">
    <property type="entry name" value="NAD(P)-bd_dom_sf"/>
</dbReference>
<dbReference type="CDD" id="cd05233">
    <property type="entry name" value="SDR_c"/>
    <property type="match status" value="1"/>
</dbReference>
<sequence>MADTLDRNRGGLSYVDRMNAAAGDLAGRVALVTGGGRGIGRAISHALAARGAVVAVNWARDEESANKTVAELNSTRATALAVHAPVDDAAAVAAMVDRVTADLGPISILVHNGGIASRGRTVADTDPAEVERLLRIQAVGPHHLTKLVLPEMRRCARGDIAMISSVAAHALGANGAPYNMAKAALEALAHTLAKEESANGIHVNIVAPGLVASDMGDRLTAALSGGSLRHAADLDDTSPFGHVCRPEEVAEVVAFLVSPAAGYLTGQRIVVDGGAYPHRA</sequence>
<dbReference type="InterPro" id="IPR057326">
    <property type="entry name" value="KR_dom"/>
</dbReference>
<dbReference type="SUPFAM" id="SSF51735">
    <property type="entry name" value="NAD(P)-binding Rossmann-fold domains"/>
    <property type="match status" value="1"/>
</dbReference>
<keyword evidence="4" id="KW-0560">Oxidoreductase</keyword>
<reference evidence="8 9" key="2">
    <citation type="journal article" date="2016" name="Genome Announc.">
        <title>Draft Genome Sequence of Erythromycin- and Oxytetracycline-Sensitive Nocardia seriolae Strain U-1 (NBRC 110359).</title>
        <authorList>
            <person name="Imajoh M."/>
            <person name="Sukeda M."/>
            <person name="Shimizu M."/>
            <person name="Yamane J."/>
            <person name="Ohnishi K."/>
            <person name="Oshima S."/>
        </authorList>
    </citation>
    <scope>NUCLEOTIDE SEQUENCE [LARGE SCALE GENOMIC DNA]</scope>
    <source>
        <strain evidence="8 9">U-1</strain>
    </source>
</reference>
<comment type="catalytic activity">
    <reaction evidence="6">
        <text>a (3R)-hydroxyacyl-[ACP] + NADP(+) = a 3-oxoacyl-[ACP] + NADPH + H(+)</text>
        <dbReference type="Rhea" id="RHEA:17397"/>
        <dbReference type="Rhea" id="RHEA-COMP:9916"/>
        <dbReference type="Rhea" id="RHEA-COMP:9945"/>
        <dbReference type="ChEBI" id="CHEBI:15378"/>
        <dbReference type="ChEBI" id="CHEBI:57783"/>
        <dbReference type="ChEBI" id="CHEBI:58349"/>
        <dbReference type="ChEBI" id="CHEBI:78776"/>
        <dbReference type="ChEBI" id="CHEBI:78827"/>
        <dbReference type="EC" id="1.1.1.100"/>
    </reaction>
    <physiologicalReaction direction="right-to-left" evidence="6">
        <dbReference type="Rhea" id="RHEA:17399"/>
    </physiologicalReaction>
</comment>
<dbReference type="InterPro" id="IPR020904">
    <property type="entry name" value="Sc_DH/Rdtase_CS"/>
</dbReference>
<dbReference type="GO" id="GO:0032787">
    <property type="term" value="P:monocarboxylic acid metabolic process"/>
    <property type="evidence" value="ECO:0007669"/>
    <property type="project" value="UniProtKB-ARBA"/>
</dbReference>
<dbReference type="FunFam" id="3.40.50.720:FF:000084">
    <property type="entry name" value="Short-chain dehydrogenase reductase"/>
    <property type="match status" value="1"/>
</dbReference>
<evidence type="ECO:0000256" key="5">
    <source>
        <dbReference type="ARBA" id="ARBA00040781"/>
    </source>
</evidence>
<evidence type="ECO:0000259" key="7">
    <source>
        <dbReference type="SMART" id="SM00822"/>
    </source>
</evidence>
<proteinExistence type="inferred from homology"/>
<evidence type="ECO:0000313" key="9">
    <source>
        <dbReference type="Proteomes" id="UP000037179"/>
    </source>
</evidence>
<gene>
    <name evidence="8" type="ORF">NSK11_contig00148-0006</name>
</gene>
<evidence type="ECO:0000256" key="1">
    <source>
        <dbReference type="ARBA" id="ARBA00004191"/>
    </source>
</evidence>
<comment type="similarity">
    <text evidence="2">Belongs to the short-chain dehydrogenases/reductases (SDR) family.</text>
</comment>
<evidence type="ECO:0000256" key="3">
    <source>
        <dbReference type="ARBA" id="ARBA00022512"/>
    </source>
</evidence>
<accession>A0ABC9Z317</accession>
<dbReference type="AlphaFoldDB" id="A0ABC9Z317"/>
<reference evidence="9" key="1">
    <citation type="submission" date="2015-07" db="EMBL/GenBank/DDBJ databases">
        <title>Nocardia seriolae U-1 whole genome shotgun sequence.</title>
        <authorList>
            <person name="Imajoh M."/>
            <person name="Fukumoto Y."/>
            <person name="Sukeda M."/>
            <person name="Yamane J."/>
            <person name="Yamasaki K."/>
            <person name="Shimizu M."/>
            <person name="Ohnishi K."/>
            <person name="Oshima S."/>
        </authorList>
    </citation>
    <scope>NUCLEOTIDE SEQUENCE [LARGE SCALE GENOMIC DNA]</scope>
    <source>
        <strain evidence="9">U-1</strain>
    </source>
</reference>
<name>A0ABC9Z317_9NOCA</name>
<evidence type="ECO:0000256" key="4">
    <source>
        <dbReference type="ARBA" id="ARBA00023002"/>
    </source>
</evidence>
<feature type="domain" description="Ketoreductase" evidence="7">
    <location>
        <begin position="28"/>
        <end position="214"/>
    </location>
</feature>
<dbReference type="PROSITE" id="PS00061">
    <property type="entry name" value="ADH_SHORT"/>
    <property type="match status" value="1"/>
</dbReference>
<dbReference type="Proteomes" id="UP000037179">
    <property type="component" value="Unassembled WGS sequence"/>
</dbReference>
<comment type="subcellular location">
    <subcellularLocation>
        <location evidence="1">Secreted</location>
        <location evidence="1">Cell wall</location>
    </subcellularLocation>
</comment>
<comment type="caution">
    <text evidence="8">The sequence shown here is derived from an EMBL/GenBank/DDBJ whole genome shotgun (WGS) entry which is preliminary data.</text>
</comment>
<dbReference type="EMBL" id="BBYQ01000148">
    <property type="protein sequence ID" value="GAP32247.1"/>
    <property type="molecule type" value="Genomic_DNA"/>
</dbReference>